<evidence type="ECO:0000256" key="5">
    <source>
        <dbReference type="ARBA" id="ARBA00022989"/>
    </source>
</evidence>
<proteinExistence type="inferred from homology"/>
<sequence>MDPGGHYRGIYRHYLQDPEKLGLLRVGDSLIVTVAGTAGCVITPLFATYALSRIKFRFSGFWFGCVMLTMMIPQQVMVVPQYIILKKLHLIDTRTALVLPWFFGGAFFIFLMVQFFRGIPRELDEAAENDGCGKLAILFRIMIPIVKPAIVTSSLCVLLDLAGLFPAPDLYEQWQ</sequence>
<protein>
    <recommendedName>
        <fullName evidence="8">ABC transmembrane type-1 domain-containing protein</fullName>
    </recommendedName>
</protein>
<dbReference type="InterPro" id="IPR000515">
    <property type="entry name" value="MetI-like"/>
</dbReference>
<evidence type="ECO:0000256" key="2">
    <source>
        <dbReference type="ARBA" id="ARBA00022448"/>
    </source>
</evidence>
<comment type="caution">
    <text evidence="9">The sequence shown here is derived from an EMBL/GenBank/DDBJ whole genome shotgun (WGS) entry which is preliminary data.</text>
</comment>
<feature type="domain" description="ABC transmembrane type-1" evidence="8">
    <location>
        <begin position="26"/>
        <end position="175"/>
    </location>
</feature>
<evidence type="ECO:0000256" key="3">
    <source>
        <dbReference type="ARBA" id="ARBA00022475"/>
    </source>
</evidence>
<evidence type="ECO:0000256" key="6">
    <source>
        <dbReference type="ARBA" id="ARBA00023136"/>
    </source>
</evidence>
<dbReference type="AlphaFoldDB" id="A0A0E2HAL4"/>
<name>A0A0E2HAL4_9FIRM</name>
<dbReference type="InterPro" id="IPR035906">
    <property type="entry name" value="MetI-like_sf"/>
</dbReference>
<dbReference type="Gene3D" id="1.10.3720.10">
    <property type="entry name" value="MetI-like"/>
    <property type="match status" value="1"/>
</dbReference>
<dbReference type="SUPFAM" id="SSF161098">
    <property type="entry name" value="MetI-like"/>
    <property type="match status" value="1"/>
</dbReference>
<feature type="transmembrane region" description="Helical" evidence="7">
    <location>
        <begin position="61"/>
        <end position="84"/>
    </location>
</feature>
<dbReference type="GO" id="GO:0005886">
    <property type="term" value="C:plasma membrane"/>
    <property type="evidence" value="ECO:0007669"/>
    <property type="project" value="UniProtKB-SubCell"/>
</dbReference>
<dbReference type="Proteomes" id="UP000013085">
    <property type="component" value="Unassembled WGS sequence"/>
</dbReference>
<organism evidence="9 10">
    <name type="scientific">[Clostridium] clostridioforme 90A8</name>
    <dbReference type="NCBI Taxonomy" id="999408"/>
    <lineage>
        <taxon>Bacteria</taxon>
        <taxon>Bacillati</taxon>
        <taxon>Bacillota</taxon>
        <taxon>Clostridia</taxon>
        <taxon>Lachnospirales</taxon>
        <taxon>Lachnospiraceae</taxon>
        <taxon>Enterocloster</taxon>
    </lineage>
</organism>
<dbReference type="GO" id="GO:0055085">
    <property type="term" value="P:transmembrane transport"/>
    <property type="evidence" value="ECO:0007669"/>
    <property type="project" value="InterPro"/>
</dbReference>
<evidence type="ECO:0000256" key="7">
    <source>
        <dbReference type="RuleBase" id="RU363032"/>
    </source>
</evidence>
<comment type="similarity">
    <text evidence="7">Belongs to the binding-protein-dependent transport system permease family.</text>
</comment>
<evidence type="ECO:0000256" key="1">
    <source>
        <dbReference type="ARBA" id="ARBA00004651"/>
    </source>
</evidence>
<feature type="transmembrane region" description="Helical" evidence="7">
    <location>
        <begin position="30"/>
        <end position="49"/>
    </location>
</feature>
<evidence type="ECO:0000256" key="4">
    <source>
        <dbReference type="ARBA" id="ARBA00022692"/>
    </source>
</evidence>
<keyword evidence="2 7" id="KW-0813">Transport</keyword>
<accession>A0A0E2HAL4</accession>
<evidence type="ECO:0000313" key="10">
    <source>
        <dbReference type="Proteomes" id="UP000013085"/>
    </source>
</evidence>
<feature type="transmembrane region" description="Helical" evidence="7">
    <location>
        <begin position="96"/>
        <end position="116"/>
    </location>
</feature>
<evidence type="ECO:0000313" key="9">
    <source>
        <dbReference type="EMBL" id="ENZ13754.1"/>
    </source>
</evidence>
<keyword evidence="4 7" id="KW-0812">Transmembrane</keyword>
<dbReference type="PANTHER" id="PTHR43744">
    <property type="entry name" value="ABC TRANSPORTER PERMEASE PROTEIN MG189-RELATED-RELATED"/>
    <property type="match status" value="1"/>
</dbReference>
<keyword evidence="3" id="KW-1003">Cell membrane</keyword>
<reference evidence="9 10" key="1">
    <citation type="submission" date="2013-01" db="EMBL/GenBank/DDBJ databases">
        <title>The Genome Sequence of Clostridium clostridioforme 90A8.</title>
        <authorList>
            <consortium name="The Broad Institute Genome Sequencing Platform"/>
            <person name="Earl A."/>
            <person name="Ward D."/>
            <person name="Feldgarden M."/>
            <person name="Gevers D."/>
            <person name="Courvalin P."/>
            <person name="Lambert T."/>
            <person name="Walker B."/>
            <person name="Young S.K."/>
            <person name="Zeng Q."/>
            <person name="Gargeya S."/>
            <person name="Fitzgerald M."/>
            <person name="Haas B."/>
            <person name="Abouelleil A."/>
            <person name="Alvarado L."/>
            <person name="Arachchi H.M."/>
            <person name="Berlin A.M."/>
            <person name="Chapman S.B."/>
            <person name="Dewar J."/>
            <person name="Goldberg J."/>
            <person name="Griggs A."/>
            <person name="Gujja S."/>
            <person name="Hansen M."/>
            <person name="Howarth C."/>
            <person name="Imamovic A."/>
            <person name="Larimer J."/>
            <person name="McCowan C."/>
            <person name="Murphy C."/>
            <person name="Neiman D."/>
            <person name="Pearson M."/>
            <person name="Priest M."/>
            <person name="Roberts A."/>
            <person name="Saif S."/>
            <person name="Shea T."/>
            <person name="Sisk P."/>
            <person name="Sykes S."/>
            <person name="Wortman J."/>
            <person name="Nusbaum C."/>
            <person name="Birren B."/>
        </authorList>
    </citation>
    <scope>NUCLEOTIDE SEQUENCE [LARGE SCALE GENOMIC DNA]</scope>
    <source>
        <strain evidence="9 10">90A8</strain>
    </source>
</reference>
<dbReference type="PROSITE" id="PS50928">
    <property type="entry name" value="ABC_TM1"/>
    <property type="match status" value="1"/>
</dbReference>
<dbReference type="EMBL" id="AGYR01000029">
    <property type="protein sequence ID" value="ENZ13754.1"/>
    <property type="molecule type" value="Genomic_DNA"/>
</dbReference>
<feature type="transmembrane region" description="Helical" evidence="7">
    <location>
        <begin position="137"/>
        <end position="165"/>
    </location>
</feature>
<dbReference type="Pfam" id="PF00528">
    <property type="entry name" value="BPD_transp_1"/>
    <property type="match status" value="1"/>
</dbReference>
<dbReference type="HOGENOM" id="CLU_1529993_0_0_9"/>
<keyword evidence="5 7" id="KW-1133">Transmembrane helix</keyword>
<comment type="subcellular location">
    <subcellularLocation>
        <location evidence="1 7">Cell membrane</location>
        <topology evidence="1 7">Multi-pass membrane protein</topology>
    </subcellularLocation>
</comment>
<evidence type="ECO:0000259" key="8">
    <source>
        <dbReference type="PROSITE" id="PS50928"/>
    </source>
</evidence>
<keyword evidence="6 7" id="KW-0472">Membrane</keyword>
<dbReference type="CDD" id="cd06261">
    <property type="entry name" value="TM_PBP2"/>
    <property type="match status" value="1"/>
</dbReference>
<gene>
    <name evidence="9" type="ORF">HMPREF1090_02649</name>
</gene>
<dbReference type="PANTHER" id="PTHR43744:SF6">
    <property type="entry name" value="ABC TRANSPORTER PERMEASE PROTEIN YESQ-RELATED"/>
    <property type="match status" value="1"/>
</dbReference>
<dbReference type="PATRIC" id="fig|999408.3.peg.2866"/>